<dbReference type="Proteomes" id="UP000011820">
    <property type="component" value="Chromosome"/>
</dbReference>
<protein>
    <submittedName>
        <fullName evidence="1">Uncharacterized protein</fullName>
    </submittedName>
</protein>
<reference evidence="1 2" key="1">
    <citation type="journal article" date="2013" name="Genome Announc.">
        <title>Complete Genome Sequence of a Chinese Strain of 'Candidatus Liberibacter asiaticus'.</title>
        <authorList>
            <person name="Lin H."/>
            <person name="Han C.S."/>
            <person name="Liu B."/>
            <person name="Lou B."/>
            <person name="Bai X."/>
            <person name="Deng C."/>
            <person name="Civerolo E.L."/>
            <person name="Gupta G."/>
        </authorList>
    </citation>
    <scope>NUCLEOTIDE SEQUENCE [LARGE SCALE GENOMIC DNA]</scope>
    <source>
        <strain evidence="2">gxpsy</strain>
    </source>
</reference>
<keyword evidence="2" id="KW-1185">Reference proteome</keyword>
<proteinExistence type="predicted"/>
<name>A0ABM5NGF9_LIBAS</name>
<evidence type="ECO:0000313" key="2">
    <source>
        <dbReference type="Proteomes" id="UP000011820"/>
    </source>
</evidence>
<organism evidence="1 2">
    <name type="scientific">Candidatus Liberibacter asiaticus str. gxpsy</name>
    <dbReference type="NCBI Taxonomy" id="1174529"/>
    <lineage>
        <taxon>Bacteria</taxon>
        <taxon>Pseudomonadati</taxon>
        <taxon>Pseudomonadota</taxon>
        <taxon>Alphaproteobacteria</taxon>
        <taxon>Hyphomicrobiales</taxon>
        <taxon>Rhizobiaceae</taxon>
        <taxon>Liberibacter</taxon>
    </lineage>
</organism>
<dbReference type="EMBL" id="CP004005">
    <property type="protein sequence ID" value="AGH17124.1"/>
    <property type="molecule type" value="Genomic_DNA"/>
</dbReference>
<gene>
    <name evidence="1" type="ORF">WSI_03770</name>
</gene>
<accession>A0ABM5NGF9</accession>
<sequence length="110" mass="12848">MLRGIDLFYDSREKEVFLESEVVHNIRLQIEEISAILSKKSRDTPNQEIRTKIYIITARIIALIVFREGEKSLIFDLLRTNQKTNSSLTQAIIQEIDTLQHQCKSIERDS</sequence>
<evidence type="ECO:0000313" key="1">
    <source>
        <dbReference type="EMBL" id="AGH17124.1"/>
    </source>
</evidence>